<organism evidence="3 4">
    <name type="scientific">Helianthus annuus</name>
    <name type="common">Common sunflower</name>
    <dbReference type="NCBI Taxonomy" id="4232"/>
    <lineage>
        <taxon>Eukaryota</taxon>
        <taxon>Viridiplantae</taxon>
        <taxon>Streptophyta</taxon>
        <taxon>Embryophyta</taxon>
        <taxon>Tracheophyta</taxon>
        <taxon>Spermatophyta</taxon>
        <taxon>Magnoliopsida</taxon>
        <taxon>eudicotyledons</taxon>
        <taxon>Gunneridae</taxon>
        <taxon>Pentapetalae</taxon>
        <taxon>asterids</taxon>
        <taxon>campanulids</taxon>
        <taxon>Asterales</taxon>
        <taxon>Asteraceae</taxon>
        <taxon>Asteroideae</taxon>
        <taxon>Heliantheae alliance</taxon>
        <taxon>Heliantheae</taxon>
        <taxon>Helianthus</taxon>
    </lineage>
</organism>
<dbReference type="Gramene" id="mRNA:HanXRQr2_Chr13g0582501">
    <property type="protein sequence ID" value="CDS:HanXRQr2_Chr13g0582501.1"/>
    <property type="gene ID" value="HanXRQr2_Chr13g0582501"/>
</dbReference>
<dbReference type="PANTHER" id="PTHR33067:SF32">
    <property type="entry name" value="ASPARTIC PEPTIDASE DDI1-TYPE DOMAIN-CONTAINING PROTEIN"/>
    <property type="match status" value="1"/>
</dbReference>
<reference evidence="3" key="2">
    <citation type="submission" date="2020-06" db="EMBL/GenBank/DDBJ databases">
        <title>Helianthus annuus Genome sequencing and assembly Release 2.</title>
        <authorList>
            <person name="Gouzy J."/>
            <person name="Langlade N."/>
            <person name="Munos S."/>
        </authorList>
    </citation>
    <scope>NUCLEOTIDE SEQUENCE</scope>
    <source>
        <tissue evidence="3">Leaves</tissue>
    </source>
</reference>
<feature type="region of interest" description="Disordered" evidence="1">
    <location>
        <begin position="33"/>
        <end position="111"/>
    </location>
</feature>
<dbReference type="EMBL" id="MNCJ02000328">
    <property type="protein sequence ID" value="KAF5772891.1"/>
    <property type="molecule type" value="Genomic_DNA"/>
</dbReference>
<feature type="domain" description="Retrotransposon gag" evidence="2">
    <location>
        <begin position="310"/>
        <end position="402"/>
    </location>
</feature>
<feature type="compositionally biased region" description="Low complexity" evidence="1">
    <location>
        <begin position="56"/>
        <end position="65"/>
    </location>
</feature>
<keyword evidence="4" id="KW-1185">Reference proteome</keyword>
<evidence type="ECO:0000313" key="4">
    <source>
        <dbReference type="Proteomes" id="UP000215914"/>
    </source>
</evidence>
<reference evidence="3" key="1">
    <citation type="journal article" date="2017" name="Nature">
        <title>The sunflower genome provides insights into oil metabolism, flowering and Asterid evolution.</title>
        <authorList>
            <person name="Badouin H."/>
            <person name="Gouzy J."/>
            <person name="Grassa C.J."/>
            <person name="Murat F."/>
            <person name="Staton S.E."/>
            <person name="Cottret L."/>
            <person name="Lelandais-Briere C."/>
            <person name="Owens G.L."/>
            <person name="Carrere S."/>
            <person name="Mayjonade B."/>
            <person name="Legrand L."/>
            <person name="Gill N."/>
            <person name="Kane N.C."/>
            <person name="Bowers J.E."/>
            <person name="Hubner S."/>
            <person name="Bellec A."/>
            <person name="Berard A."/>
            <person name="Berges H."/>
            <person name="Blanchet N."/>
            <person name="Boniface M.C."/>
            <person name="Brunel D."/>
            <person name="Catrice O."/>
            <person name="Chaidir N."/>
            <person name="Claudel C."/>
            <person name="Donnadieu C."/>
            <person name="Faraut T."/>
            <person name="Fievet G."/>
            <person name="Helmstetter N."/>
            <person name="King M."/>
            <person name="Knapp S.J."/>
            <person name="Lai Z."/>
            <person name="Le Paslier M.C."/>
            <person name="Lippi Y."/>
            <person name="Lorenzon L."/>
            <person name="Mandel J.R."/>
            <person name="Marage G."/>
            <person name="Marchand G."/>
            <person name="Marquand E."/>
            <person name="Bret-Mestries E."/>
            <person name="Morien E."/>
            <person name="Nambeesan S."/>
            <person name="Nguyen T."/>
            <person name="Pegot-Espagnet P."/>
            <person name="Pouilly N."/>
            <person name="Raftis F."/>
            <person name="Sallet E."/>
            <person name="Schiex T."/>
            <person name="Thomas J."/>
            <person name="Vandecasteele C."/>
            <person name="Vares D."/>
            <person name="Vear F."/>
            <person name="Vautrin S."/>
            <person name="Crespi M."/>
            <person name="Mangin B."/>
            <person name="Burke J.M."/>
            <person name="Salse J."/>
            <person name="Munos S."/>
            <person name="Vincourt P."/>
            <person name="Rieseberg L.H."/>
            <person name="Langlade N.B."/>
        </authorList>
    </citation>
    <scope>NUCLEOTIDE SEQUENCE</scope>
    <source>
        <tissue evidence="3">Leaves</tissue>
    </source>
</reference>
<evidence type="ECO:0000313" key="3">
    <source>
        <dbReference type="EMBL" id="KAF5772891.1"/>
    </source>
</evidence>
<dbReference type="Gene3D" id="2.40.70.10">
    <property type="entry name" value="Acid Proteases"/>
    <property type="match status" value="1"/>
</dbReference>
<gene>
    <name evidence="3" type="ORF">HanXRQr2_Chr13g0582501</name>
</gene>
<feature type="compositionally biased region" description="Pro residues" evidence="1">
    <location>
        <begin position="90"/>
        <end position="100"/>
    </location>
</feature>
<dbReference type="AlphaFoldDB" id="A0A9K3EFV7"/>
<feature type="compositionally biased region" description="Low complexity" evidence="1">
    <location>
        <begin position="76"/>
        <end position="89"/>
    </location>
</feature>
<feature type="compositionally biased region" description="Pro residues" evidence="1">
    <location>
        <begin position="66"/>
        <end position="75"/>
    </location>
</feature>
<feature type="compositionally biased region" description="Low complexity" evidence="1">
    <location>
        <begin position="577"/>
        <end position="590"/>
    </location>
</feature>
<dbReference type="Proteomes" id="UP000215914">
    <property type="component" value="Unassembled WGS sequence"/>
</dbReference>
<name>A0A9K3EFV7_HELAN</name>
<dbReference type="InterPro" id="IPR005162">
    <property type="entry name" value="Retrotrans_gag_dom"/>
</dbReference>
<feature type="compositionally biased region" description="Low complexity" evidence="1">
    <location>
        <begin position="437"/>
        <end position="453"/>
    </location>
</feature>
<feature type="compositionally biased region" description="Polar residues" evidence="1">
    <location>
        <begin position="591"/>
        <end position="603"/>
    </location>
</feature>
<dbReference type="InterPro" id="IPR021109">
    <property type="entry name" value="Peptidase_aspartic_dom_sf"/>
</dbReference>
<sequence>MHTRFSKKSSPLLFDSEIEKTARQNRVLLRSAVKAKAQSSTVAQDLEQAANEMADQEPQNQAPQNEPIPPIPDPSIPQNQNQPNNQNQNQPPPQPFPQFNPGPRNQPTNLNLQHGDIIRLNQPPHQHGYDEGFQHREGSVHTWESGWEEDDYQNQYDGRYADYRYDEGYNVNQGHPVQQQVNQRNHIQRPIPQNQIHNGVPQFNEGRANNRFRGDQIQFVDGVPQVVQGAPIQGVEGHCRPVVVPNSSAIVTPVGNNNRPFEVRPQYLGHLPEFYGKRTKEPYLHIASFDSICQTIGVSGFTKDEVKLMLFQFTLKDKARHWFTTLPPCSIYTWQEMQLVFLEEYYTMNRTSEARDAIRAFQQHSGEPFHEAFTRFKELLRKCPHHEIQTWELIKVFYDGLLPDDVRDLIAISNGTFLTNTEAADWAYLERQSATSKRQTQSSRKARSSSAKSVDYEAEERVEKLRHQNLLLERQVAQMKLGKGAVVKTANTFSVCTECGELGHQVGECAVLGGQTDEVNQIYGERKQYDMKLNTYHPGLQNHPNFNYGNFANQMNPNFQVPMQGGQQYQSRQGNYLQGNYQNQGPYNPGTQQGNSSSASGGTSDDKLDAIMKFMKDVQKENEVRDKTSEAMQKQLGQLAEDLAQLRRDPGKLPSTTTVNPAHQSSSLKNGRNVHINAVSILPTSEFGSVTITPPSQLVEEVVEDVGNRSDSQHDRDPPRDERWESFKQAKINLPLLDAIKESPDQVEFLKELSTQKQLHKFPKKLDLTANVNAVLLGTLPPKLQDPGAPIISVQVGEFKIERALLDLGACVSILPGSLYDQYDFGPLQKVNTTVVLADQTPMCPRGIVRDVIMKVEECYYPVDFLVLDCATSSKNTQPPVILGRPFLATAHAIINCVDGTVSMNFGDRELRLNVFSNAADPLITGEHSKAESGEESVSPAKEIHTKHECFMVDRFEVAGNKAVRKKESVAHEEFKIDKGKPRGKKKKKKPPEVNNAKRRLKLFGPMWNTVDDLLEHWRGTYLEAMGCKQPTRPP</sequence>
<dbReference type="Pfam" id="PF03732">
    <property type="entry name" value="Retrotrans_gag"/>
    <property type="match status" value="1"/>
</dbReference>
<dbReference type="CDD" id="cd00303">
    <property type="entry name" value="retropepsin_like"/>
    <property type="match status" value="1"/>
</dbReference>
<feature type="region of interest" description="Disordered" evidence="1">
    <location>
        <begin position="437"/>
        <end position="457"/>
    </location>
</feature>
<feature type="region of interest" description="Disordered" evidence="1">
    <location>
        <begin position="577"/>
        <end position="606"/>
    </location>
</feature>
<feature type="region of interest" description="Disordered" evidence="1">
    <location>
        <begin position="969"/>
        <end position="998"/>
    </location>
</feature>
<evidence type="ECO:0000256" key="1">
    <source>
        <dbReference type="SAM" id="MobiDB-lite"/>
    </source>
</evidence>
<dbReference type="PANTHER" id="PTHR33067">
    <property type="entry name" value="RNA-DIRECTED DNA POLYMERASE-RELATED"/>
    <property type="match status" value="1"/>
</dbReference>
<feature type="compositionally biased region" description="Basic and acidic residues" evidence="1">
    <location>
        <begin position="969"/>
        <end position="981"/>
    </location>
</feature>
<dbReference type="SUPFAM" id="SSF50630">
    <property type="entry name" value="Acid proteases"/>
    <property type="match status" value="1"/>
</dbReference>
<comment type="caution">
    <text evidence="3">The sequence shown here is derived from an EMBL/GenBank/DDBJ whole genome shotgun (WGS) entry which is preliminary data.</text>
</comment>
<proteinExistence type="predicted"/>
<protein>
    <submittedName>
        <fullName evidence="3">Transcription factor interactor and regulator CCHC(Zn) family</fullName>
    </submittedName>
</protein>
<accession>A0A9K3EFV7</accession>
<evidence type="ECO:0000259" key="2">
    <source>
        <dbReference type="Pfam" id="PF03732"/>
    </source>
</evidence>